<feature type="compositionally biased region" description="Pro residues" evidence="1">
    <location>
        <begin position="160"/>
        <end position="172"/>
    </location>
</feature>
<comment type="caution">
    <text evidence="2">The sequence shown here is derived from an EMBL/GenBank/DDBJ whole genome shotgun (WGS) entry which is preliminary data.</text>
</comment>
<protein>
    <submittedName>
        <fullName evidence="2">Uncharacterized protein</fullName>
    </submittedName>
</protein>
<evidence type="ECO:0000256" key="1">
    <source>
        <dbReference type="SAM" id="MobiDB-lite"/>
    </source>
</evidence>
<gene>
    <name evidence="2" type="ORF">B0H16DRAFT_1469155</name>
</gene>
<evidence type="ECO:0000313" key="3">
    <source>
        <dbReference type="Proteomes" id="UP001215598"/>
    </source>
</evidence>
<feature type="compositionally biased region" description="Basic and acidic residues" evidence="1">
    <location>
        <begin position="137"/>
        <end position="147"/>
    </location>
</feature>
<name>A0AAD7MTK3_9AGAR</name>
<dbReference type="Proteomes" id="UP001215598">
    <property type="component" value="Unassembled WGS sequence"/>
</dbReference>
<reference evidence="2" key="1">
    <citation type="submission" date="2023-03" db="EMBL/GenBank/DDBJ databases">
        <title>Massive genome expansion in bonnet fungi (Mycena s.s.) driven by repeated elements and novel gene families across ecological guilds.</title>
        <authorList>
            <consortium name="Lawrence Berkeley National Laboratory"/>
            <person name="Harder C.B."/>
            <person name="Miyauchi S."/>
            <person name="Viragh M."/>
            <person name="Kuo A."/>
            <person name="Thoen E."/>
            <person name="Andreopoulos B."/>
            <person name="Lu D."/>
            <person name="Skrede I."/>
            <person name="Drula E."/>
            <person name="Henrissat B."/>
            <person name="Morin E."/>
            <person name="Kohler A."/>
            <person name="Barry K."/>
            <person name="LaButti K."/>
            <person name="Morin E."/>
            <person name="Salamov A."/>
            <person name="Lipzen A."/>
            <person name="Mereny Z."/>
            <person name="Hegedus B."/>
            <person name="Baldrian P."/>
            <person name="Stursova M."/>
            <person name="Weitz H."/>
            <person name="Taylor A."/>
            <person name="Grigoriev I.V."/>
            <person name="Nagy L.G."/>
            <person name="Martin F."/>
            <person name="Kauserud H."/>
        </authorList>
    </citation>
    <scope>NUCLEOTIDE SEQUENCE</scope>
    <source>
        <strain evidence="2">CBHHK182m</strain>
    </source>
</reference>
<feature type="region of interest" description="Disordered" evidence="1">
    <location>
        <begin position="1"/>
        <end position="27"/>
    </location>
</feature>
<feature type="region of interest" description="Disordered" evidence="1">
    <location>
        <begin position="132"/>
        <end position="176"/>
    </location>
</feature>
<proteinExistence type="predicted"/>
<keyword evidence="3" id="KW-1185">Reference proteome</keyword>
<evidence type="ECO:0000313" key="2">
    <source>
        <dbReference type="EMBL" id="KAJ7731382.1"/>
    </source>
</evidence>
<dbReference type="EMBL" id="JARKIB010000153">
    <property type="protein sequence ID" value="KAJ7731382.1"/>
    <property type="molecule type" value="Genomic_DNA"/>
</dbReference>
<organism evidence="2 3">
    <name type="scientific">Mycena metata</name>
    <dbReference type="NCBI Taxonomy" id="1033252"/>
    <lineage>
        <taxon>Eukaryota</taxon>
        <taxon>Fungi</taxon>
        <taxon>Dikarya</taxon>
        <taxon>Basidiomycota</taxon>
        <taxon>Agaricomycotina</taxon>
        <taxon>Agaricomycetes</taxon>
        <taxon>Agaricomycetidae</taxon>
        <taxon>Agaricales</taxon>
        <taxon>Marasmiineae</taxon>
        <taxon>Mycenaceae</taxon>
        <taxon>Mycena</taxon>
    </lineage>
</organism>
<sequence length="201" mass="22226">MERRWNGKMTTRKHQYHTSGRADSDWGSRTGDFPLPANGFPCTLLARANDSGQSDLRLCPRLLLAQARGIQLIQALKRQGNSFQRRCSWGMCTRDSGMRIGHLNFCVQELFPLGIVNAIRGEGFQTLLDAQGKSRNMVREETRDRPRPSTNYGGWWPLPLRRPPPSPPPSPPSSSSTVAAAIVTARSVPSAAAITVLLFSI</sequence>
<dbReference type="AlphaFoldDB" id="A0AAD7MTK3"/>
<accession>A0AAD7MTK3</accession>